<evidence type="ECO:0000313" key="1">
    <source>
        <dbReference type="EMBL" id="KAK6763322.1"/>
    </source>
</evidence>
<accession>A0ABR1EKW4</accession>
<dbReference type="EMBL" id="JAVFWL010000006">
    <property type="protein sequence ID" value="KAK6763322.1"/>
    <property type="molecule type" value="Genomic_DNA"/>
</dbReference>
<evidence type="ECO:0000313" key="2">
    <source>
        <dbReference type="Proteomes" id="UP001303046"/>
    </source>
</evidence>
<gene>
    <name evidence="1" type="primary">Necator_chrX.g24034</name>
    <name evidence="1" type="ORF">RB195_023869</name>
</gene>
<sequence>MTRGRYQHLASPSKVAKVNRLRFFGHILRRPADRLVQRVLRSLSGSSWKKPRGRKRKFWTEVVKVDLRTLGMDRQFRRDVRIEKVGQSYVKGRHTSAKMQAIALGDDIIPPIKSTTARLRSDEEYPLDVRKFGAVGDVAFDSHDRPVLLSFVVRSQERNREAQHQSKLNLAGSEEGDNTETLAVNKDQYQSWLQLNQINQSYVINMSTFKDSRQGHYKKKFRQRVSINIVLRIRKIVGLTLSLNAFSTLQRKRSRQEKHVRKKLRRQLERDRENEWTPRAKEFEKAWEDKNPRKAYTLLFASRR</sequence>
<dbReference type="Proteomes" id="UP001303046">
    <property type="component" value="Unassembled WGS sequence"/>
</dbReference>
<reference evidence="1 2" key="1">
    <citation type="submission" date="2023-08" db="EMBL/GenBank/DDBJ databases">
        <title>A Necator americanus chromosomal reference genome.</title>
        <authorList>
            <person name="Ilik V."/>
            <person name="Petrzelkova K.J."/>
            <person name="Pardy F."/>
            <person name="Fuh T."/>
            <person name="Niatou-Singa F.S."/>
            <person name="Gouil Q."/>
            <person name="Baker L."/>
            <person name="Ritchie M.E."/>
            <person name="Jex A.R."/>
            <person name="Gazzola D."/>
            <person name="Li H."/>
            <person name="Toshio Fujiwara R."/>
            <person name="Zhan B."/>
            <person name="Aroian R.V."/>
            <person name="Pafco B."/>
            <person name="Schwarz E.M."/>
        </authorList>
    </citation>
    <scope>NUCLEOTIDE SEQUENCE [LARGE SCALE GENOMIC DNA]</scope>
    <source>
        <strain evidence="1 2">Aroian</strain>
        <tissue evidence="1">Whole animal</tissue>
    </source>
</reference>
<comment type="caution">
    <text evidence="1">The sequence shown here is derived from an EMBL/GenBank/DDBJ whole genome shotgun (WGS) entry which is preliminary data.</text>
</comment>
<proteinExistence type="predicted"/>
<organism evidence="1 2">
    <name type="scientific">Necator americanus</name>
    <name type="common">Human hookworm</name>
    <dbReference type="NCBI Taxonomy" id="51031"/>
    <lineage>
        <taxon>Eukaryota</taxon>
        <taxon>Metazoa</taxon>
        <taxon>Ecdysozoa</taxon>
        <taxon>Nematoda</taxon>
        <taxon>Chromadorea</taxon>
        <taxon>Rhabditida</taxon>
        <taxon>Rhabditina</taxon>
        <taxon>Rhabditomorpha</taxon>
        <taxon>Strongyloidea</taxon>
        <taxon>Ancylostomatidae</taxon>
        <taxon>Bunostominae</taxon>
        <taxon>Necator</taxon>
    </lineage>
</organism>
<name>A0ABR1EKW4_NECAM</name>
<protein>
    <submittedName>
        <fullName evidence="1">Uncharacterized protein</fullName>
    </submittedName>
</protein>
<keyword evidence="2" id="KW-1185">Reference proteome</keyword>